<dbReference type="AlphaFoldDB" id="A0A2I0K0F9"/>
<feature type="region of interest" description="Disordered" evidence="1">
    <location>
        <begin position="1"/>
        <end position="28"/>
    </location>
</feature>
<evidence type="ECO:0000313" key="3">
    <source>
        <dbReference type="Proteomes" id="UP000233551"/>
    </source>
</evidence>
<sequence>MWTVSEGSKAEADTDQAGPIQFKEVPNRRRGPTKQVIVFGALFGKSGVKFVPDPIKIADLSHYGVPFLLPVDPTPSFTCPSQNLFSSRPRLRGTSRAEACGPASLRG</sequence>
<organism evidence="2 3">
    <name type="scientific">Punica granatum</name>
    <name type="common">Pomegranate</name>
    <dbReference type="NCBI Taxonomy" id="22663"/>
    <lineage>
        <taxon>Eukaryota</taxon>
        <taxon>Viridiplantae</taxon>
        <taxon>Streptophyta</taxon>
        <taxon>Embryophyta</taxon>
        <taxon>Tracheophyta</taxon>
        <taxon>Spermatophyta</taxon>
        <taxon>Magnoliopsida</taxon>
        <taxon>eudicotyledons</taxon>
        <taxon>Gunneridae</taxon>
        <taxon>Pentapetalae</taxon>
        <taxon>rosids</taxon>
        <taxon>malvids</taxon>
        <taxon>Myrtales</taxon>
        <taxon>Lythraceae</taxon>
        <taxon>Punica</taxon>
    </lineage>
</organism>
<proteinExistence type="predicted"/>
<protein>
    <submittedName>
        <fullName evidence="2">Uncharacterized protein</fullName>
    </submittedName>
</protein>
<comment type="caution">
    <text evidence="2">The sequence shown here is derived from an EMBL/GenBank/DDBJ whole genome shotgun (WGS) entry which is preliminary data.</text>
</comment>
<dbReference type="EMBL" id="PGOL01000988">
    <property type="protein sequence ID" value="PKI62037.1"/>
    <property type="molecule type" value="Genomic_DNA"/>
</dbReference>
<feature type="region of interest" description="Disordered" evidence="1">
    <location>
        <begin position="88"/>
        <end position="107"/>
    </location>
</feature>
<gene>
    <name evidence="2" type="ORF">CRG98_017410</name>
</gene>
<reference evidence="2 3" key="1">
    <citation type="submission" date="2017-11" db="EMBL/GenBank/DDBJ databases">
        <title>De-novo sequencing of pomegranate (Punica granatum L.) genome.</title>
        <authorList>
            <person name="Akparov Z."/>
            <person name="Amiraslanov A."/>
            <person name="Hajiyeva S."/>
            <person name="Abbasov M."/>
            <person name="Kaur K."/>
            <person name="Hamwieh A."/>
            <person name="Solovyev V."/>
            <person name="Salamov A."/>
            <person name="Braich B."/>
            <person name="Kosarev P."/>
            <person name="Mahmoud A."/>
            <person name="Hajiyev E."/>
            <person name="Babayeva S."/>
            <person name="Izzatullayeva V."/>
            <person name="Mammadov A."/>
            <person name="Mammadov A."/>
            <person name="Sharifova S."/>
            <person name="Ojaghi J."/>
            <person name="Eynullazada K."/>
            <person name="Bayramov B."/>
            <person name="Abdulazimova A."/>
            <person name="Shahmuradov I."/>
        </authorList>
    </citation>
    <scope>NUCLEOTIDE SEQUENCE [LARGE SCALE GENOMIC DNA]</scope>
    <source>
        <strain evidence="3">cv. AG2017</strain>
        <tissue evidence="2">Leaf</tissue>
    </source>
</reference>
<accession>A0A2I0K0F9</accession>
<name>A0A2I0K0F9_PUNGR</name>
<evidence type="ECO:0000256" key="1">
    <source>
        <dbReference type="SAM" id="MobiDB-lite"/>
    </source>
</evidence>
<dbReference type="Proteomes" id="UP000233551">
    <property type="component" value="Unassembled WGS sequence"/>
</dbReference>
<keyword evidence="3" id="KW-1185">Reference proteome</keyword>
<evidence type="ECO:0000313" key="2">
    <source>
        <dbReference type="EMBL" id="PKI62037.1"/>
    </source>
</evidence>